<keyword evidence="2" id="KW-1185">Reference proteome</keyword>
<dbReference type="SUPFAM" id="SSF56672">
    <property type="entry name" value="DNA/RNA polymerases"/>
    <property type="match status" value="1"/>
</dbReference>
<dbReference type="PANTHER" id="PTHR37984">
    <property type="entry name" value="PROTEIN CBG26694"/>
    <property type="match status" value="1"/>
</dbReference>
<dbReference type="PANTHER" id="PTHR37984:SF9">
    <property type="entry name" value="INTEGRASE CATALYTIC DOMAIN-CONTAINING PROTEIN"/>
    <property type="match status" value="1"/>
</dbReference>
<dbReference type="EMBL" id="JARBHB010000002">
    <property type="protein sequence ID" value="KAJ8892527.1"/>
    <property type="molecule type" value="Genomic_DNA"/>
</dbReference>
<organism evidence="1 2">
    <name type="scientific">Dryococelus australis</name>
    <dbReference type="NCBI Taxonomy" id="614101"/>
    <lineage>
        <taxon>Eukaryota</taxon>
        <taxon>Metazoa</taxon>
        <taxon>Ecdysozoa</taxon>
        <taxon>Arthropoda</taxon>
        <taxon>Hexapoda</taxon>
        <taxon>Insecta</taxon>
        <taxon>Pterygota</taxon>
        <taxon>Neoptera</taxon>
        <taxon>Polyneoptera</taxon>
        <taxon>Phasmatodea</taxon>
        <taxon>Verophasmatodea</taxon>
        <taxon>Anareolatae</taxon>
        <taxon>Phasmatidae</taxon>
        <taxon>Eurycanthinae</taxon>
        <taxon>Dryococelus</taxon>
    </lineage>
</organism>
<protein>
    <submittedName>
        <fullName evidence="1">Uncharacterized protein</fullName>
    </submittedName>
</protein>
<dbReference type="Proteomes" id="UP001159363">
    <property type="component" value="Chromosome 2"/>
</dbReference>
<gene>
    <name evidence="1" type="ORF">PR048_005108</name>
</gene>
<sequence>MHQPDISFLSYTYVFVPDGKINIKAEFNGTVIDDQLYIVRETYDATAGCVWIRKYGLDLRNLDTHAMDVSTVKLIDTIKNMDQVAQMYLVLCSGKIGKIPVVVSLKLRKGEQPVFHRDRDVPYTLMKKVNAELDTLETEGVLTKVEASDWGSPLVVIPKADGGVSLCVDYKVGENEQLQDAYYPIRKIYDILNSLQNFCFF</sequence>
<dbReference type="Gene3D" id="3.10.10.10">
    <property type="entry name" value="HIV Type 1 Reverse Transcriptase, subunit A, domain 1"/>
    <property type="match status" value="1"/>
</dbReference>
<proteinExistence type="predicted"/>
<reference evidence="1 2" key="1">
    <citation type="submission" date="2023-02" db="EMBL/GenBank/DDBJ databases">
        <title>LHISI_Scaffold_Assembly.</title>
        <authorList>
            <person name="Stuart O.P."/>
            <person name="Cleave R."/>
            <person name="Magrath M.J.L."/>
            <person name="Mikheyev A.S."/>
        </authorList>
    </citation>
    <scope>NUCLEOTIDE SEQUENCE [LARGE SCALE GENOMIC DNA]</scope>
    <source>
        <strain evidence="1">Daus_M_001</strain>
        <tissue evidence="1">Leg muscle</tissue>
    </source>
</reference>
<comment type="caution">
    <text evidence="1">The sequence shown here is derived from an EMBL/GenBank/DDBJ whole genome shotgun (WGS) entry which is preliminary data.</text>
</comment>
<name>A0ABQ9I7A6_9NEOP</name>
<evidence type="ECO:0000313" key="2">
    <source>
        <dbReference type="Proteomes" id="UP001159363"/>
    </source>
</evidence>
<accession>A0ABQ9I7A6</accession>
<evidence type="ECO:0000313" key="1">
    <source>
        <dbReference type="EMBL" id="KAJ8892527.1"/>
    </source>
</evidence>
<dbReference type="InterPro" id="IPR043502">
    <property type="entry name" value="DNA/RNA_pol_sf"/>
</dbReference>
<dbReference type="InterPro" id="IPR050951">
    <property type="entry name" value="Retrovirus_Pol_polyprotein"/>
</dbReference>